<proteinExistence type="predicted"/>
<keyword evidence="1" id="KW-0472">Membrane</keyword>
<name>A0ABW5QE26_9BACI</name>
<dbReference type="Proteomes" id="UP001597452">
    <property type="component" value="Unassembled WGS sequence"/>
</dbReference>
<feature type="transmembrane region" description="Helical" evidence="1">
    <location>
        <begin position="7"/>
        <end position="25"/>
    </location>
</feature>
<evidence type="ECO:0000256" key="1">
    <source>
        <dbReference type="SAM" id="Phobius"/>
    </source>
</evidence>
<organism evidence="2 3">
    <name type="scientific">Piscibacillus salipiscarius</name>
    <dbReference type="NCBI Taxonomy" id="299480"/>
    <lineage>
        <taxon>Bacteria</taxon>
        <taxon>Bacillati</taxon>
        <taxon>Bacillota</taxon>
        <taxon>Bacilli</taxon>
        <taxon>Bacillales</taxon>
        <taxon>Bacillaceae</taxon>
        <taxon>Piscibacillus</taxon>
    </lineage>
</organism>
<dbReference type="EMBL" id="JBHUMZ010000052">
    <property type="protein sequence ID" value="MFD2640268.1"/>
    <property type="molecule type" value="Genomic_DNA"/>
</dbReference>
<accession>A0ABW5QE26</accession>
<reference evidence="3" key="1">
    <citation type="journal article" date="2019" name="Int. J. Syst. Evol. Microbiol.">
        <title>The Global Catalogue of Microorganisms (GCM) 10K type strain sequencing project: providing services to taxonomists for standard genome sequencing and annotation.</title>
        <authorList>
            <consortium name="The Broad Institute Genomics Platform"/>
            <consortium name="The Broad Institute Genome Sequencing Center for Infectious Disease"/>
            <person name="Wu L."/>
            <person name="Ma J."/>
        </authorList>
    </citation>
    <scope>NUCLEOTIDE SEQUENCE [LARGE SCALE GENOMIC DNA]</scope>
    <source>
        <strain evidence="3">TISTR 1571</strain>
    </source>
</reference>
<keyword evidence="1" id="KW-1133">Transmembrane helix</keyword>
<gene>
    <name evidence="2" type="ORF">ACFSW4_15470</name>
</gene>
<comment type="caution">
    <text evidence="2">The sequence shown here is derived from an EMBL/GenBank/DDBJ whole genome shotgun (WGS) entry which is preliminary data.</text>
</comment>
<dbReference type="RefSeq" id="WP_054753250.1">
    <property type="nucleotide sequence ID" value="NZ_JBHUMZ010000052.1"/>
</dbReference>
<evidence type="ECO:0000313" key="3">
    <source>
        <dbReference type="Proteomes" id="UP001597452"/>
    </source>
</evidence>
<keyword evidence="1" id="KW-0812">Transmembrane</keyword>
<keyword evidence="3" id="KW-1185">Reference proteome</keyword>
<evidence type="ECO:0000313" key="2">
    <source>
        <dbReference type="EMBL" id="MFD2640268.1"/>
    </source>
</evidence>
<protein>
    <submittedName>
        <fullName evidence="2">Uncharacterized protein</fullName>
    </submittedName>
</protein>
<sequence length="239" mass="28300">MNKYRMIMVSLTILIIAALVYWYWFSSPESLPSDEQLIAEMNDFYREANVKTIQETIMLDDEHAYIPFISKQNVYGASYWKWERRKWRPIRISTSGDPIVWKVEPDDPSTYHIVWNMNPKQPLSYASFYLTRDRNYHISGEKHRYWPQIQLKNDVNIAETSYGSMKLPMAWSSFLTQMKNTVSEPNEFNIFHRMGVQFAWIPYNEEGDRIFPENINGSTFSNGGMETQFVVLIDESELE</sequence>